<organism evidence="4 5">
    <name type="scientific">Carnobacterium maltaromaticum</name>
    <name type="common">Carnobacterium piscicola</name>
    <dbReference type="NCBI Taxonomy" id="2751"/>
    <lineage>
        <taxon>Bacteria</taxon>
        <taxon>Bacillati</taxon>
        <taxon>Bacillota</taxon>
        <taxon>Bacilli</taxon>
        <taxon>Lactobacillales</taxon>
        <taxon>Carnobacteriaceae</taxon>
        <taxon>Carnobacterium</taxon>
    </lineage>
</organism>
<keyword evidence="2" id="KW-0732">Signal</keyword>
<sequence length="324" mass="34777">MKSLKLVTVGTILFSSLILGASVQAADTATYNSFGEVTFEEDTDPTNPVDPTDPTEPVEPGPETPPTGTPGPLSIDFASNLKFGTQKMSTVDKTYYASAQEVTSGKGTPDEKKYFVPLYAQVTDKRGDLTGWNLTLKQEAQFESTTSKKELKGAVVNFSGGVVNSETDPADMIWPNVTNADFSLTPDGEASKLMSADADTGFGTYVMHFGNEIATGAENEYKSVSIDVPGKTVKVAESYKTNLIWELQNVPDGGVVQTAKEKLTAKIAEAEALIEADYTPESWTTFKTALTDAKEVLDEQGSQDVDYSNATKSLTKAVTELVKV</sequence>
<feature type="region of interest" description="Disordered" evidence="1">
    <location>
        <begin position="38"/>
        <end position="72"/>
    </location>
</feature>
<gene>
    <name evidence="4" type="ORF">RAK27_13275</name>
</gene>
<feature type="domain" description="WxL" evidence="3">
    <location>
        <begin position="27"/>
        <end position="251"/>
    </location>
</feature>
<protein>
    <submittedName>
        <fullName evidence="4">WxL domain-containing protein</fullName>
    </submittedName>
</protein>
<dbReference type="EMBL" id="JAVBVO010000003">
    <property type="protein sequence ID" value="MDZ5759629.1"/>
    <property type="molecule type" value="Genomic_DNA"/>
</dbReference>
<evidence type="ECO:0000313" key="5">
    <source>
        <dbReference type="Proteomes" id="UP001290462"/>
    </source>
</evidence>
<feature type="signal peptide" evidence="2">
    <location>
        <begin position="1"/>
        <end position="25"/>
    </location>
</feature>
<evidence type="ECO:0000256" key="2">
    <source>
        <dbReference type="SAM" id="SignalP"/>
    </source>
</evidence>
<dbReference type="InterPro" id="IPR027994">
    <property type="entry name" value="WxL_dom"/>
</dbReference>
<accession>A0AAW9K607</accession>
<feature type="chain" id="PRO_5043533003" evidence="2">
    <location>
        <begin position="26"/>
        <end position="324"/>
    </location>
</feature>
<dbReference type="Gene3D" id="1.20.1270.70">
    <property type="entry name" value="Designed single chain three-helix bundle"/>
    <property type="match status" value="1"/>
</dbReference>
<reference evidence="4" key="1">
    <citation type="submission" date="2023-08" db="EMBL/GenBank/DDBJ databases">
        <title>Genomic characterization of piscicolin 126 produced by Carnobacterium maltaromaticum CM22 strain isolated from salmon (Salmo salar).</title>
        <authorList>
            <person name="Gonzalez-Gragera E."/>
            <person name="Garcia-Lopez J.D."/>
            <person name="Teso-Perez C."/>
            <person name="Gimenez-Hernandez I."/>
            <person name="Peralta-Sanchez J.M."/>
            <person name="Valdivia E."/>
            <person name="Montalban-Lopez M."/>
            <person name="Martin-Platero A.M."/>
            <person name="Banos A."/>
            <person name="Martinez-Bueno M."/>
        </authorList>
    </citation>
    <scope>NUCLEOTIDE SEQUENCE</scope>
    <source>
        <strain evidence="4">CM22</strain>
    </source>
</reference>
<name>A0AAW9K607_CARML</name>
<feature type="compositionally biased region" description="Pro residues" evidence="1">
    <location>
        <begin position="57"/>
        <end position="69"/>
    </location>
</feature>
<dbReference type="Pfam" id="PF13731">
    <property type="entry name" value="WxL"/>
    <property type="match status" value="1"/>
</dbReference>
<evidence type="ECO:0000313" key="4">
    <source>
        <dbReference type="EMBL" id="MDZ5759629.1"/>
    </source>
</evidence>
<comment type="caution">
    <text evidence="4">The sequence shown here is derived from an EMBL/GenBank/DDBJ whole genome shotgun (WGS) entry which is preliminary data.</text>
</comment>
<proteinExistence type="predicted"/>
<dbReference type="AlphaFoldDB" id="A0AAW9K607"/>
<evidence type="ECO:0000259" key="3">
    <source>
        <dbReference type="Pfam" id="PF13731"/>
    </source>
</evidence>
<dbReference type="RefSeq" id="WP_322809315.1">
    <property type="nucleotide sequence ID" value="NZ_JAVBVO010000003.1"/>
</dbReference>
<evidence type="ECO:0000256" key="1">
    <source>
        <dbReference type="SAM" id="MobiDB-lite"/>
    </source>
</evidence>
<dbReference type="Proteomes" id="UP001290462">
    <property type="component" value="Unassembled WGS sequence"/>
</dbReference>